<organism evidence="2 3">
    <name type="scientific">Vicia faba</name>
    <name type="common">Broad bean</name>
    <name type="synonym">Faba vulgaris</name>
    <dbReference type="NCBI Taxonomy" id="3906"/>
    <lineage>
        <taxon>Eukaryota</taxon>
        <taxon>Viridiplantae</taxon>
        <taxon>Streptophyta</taxon>
        <taxon>Embryophyta</taxon>
        <taxon>Tracheophyta</taxon>
        <taxon>Spermatophyta</taxon>
        <taxon>Magnoliopsida</taxon>
        <taxon>eudicotyledons</taxon>
        <taxon>Gunneridae</taxon>
        <taxon>Pentapetalae</taxon>
        <taxon>rosids</taxon>
        <taxon>fabids</taxon>
        <taxon>Fabales</taxon>
        <taxon>Fabaceae</taxon>
        <taxon>Papilionoideae</taxon>
        <taxon>50 kb inversion clade</taxon>
        <taxon>NPAAA clade</taxon>
        <taxon>Hologalegina</taxon>
        <taxon>IRL clade</taxon>
        <taxon>Fabeae</taxon>
        <taxon>Vicia</taxon>
    </lineage>
</organism>
<protein>
    <submittedName>
        <fullName evidence="2">Uncharacterized protein</fullName>
    </submittedName>
</protein>
<sequence>MSNERRSKLTYREHPDDASDAVNVTRNPMNFSEYQLVNLVRRIGVGYRSVETVRSHLVKIVSYSVLTIGKQWPTVMLMQGLVFCSWFSVLTVKKYGNSVVNRLRGLCEFGKQVFIWIEFVQGCLDMIQLALGARGRLLKGAREG</sequence>
<reference evidence="2 3" key="1">
    <citation type="submission" date="2023-01" db="EMBL/GenBank/DDBJ databases">
        <authorList>
            <person name="Kreplak J."/>
        </authorList>
    </citation>
    <scope>NUCLEOTIDE SEQUENCE [LARGE SCALE GENOMIC DNA]</scope>
</reference>
<proteinExistence type="predicted"/>
<evidence type="ECO:0000256" key="1">
    <source>
        <dbReference type="SAM" id="MobiDB-lite"/>
    </source>
</evidence>
<feature type="compositionally biased region" description="Basic and acidic residues" evidence="1">
    <location>
        <begin position="1"/>
        <end position="17"/>
    </location>
</feature>
<dbReference type="Proteomes" id="UP001157006">
    <property type="component" value="Chromosome 3"/>
</dbReference>
<evidence type="ECO:0000313" key="3">
    <source>
        <dbReference type="Proteomes" id="UP001157006"/>
    </source>
</evidence>
<dbReference type="AlphaFoldDB" id="A0AAV0ZZ12"/>
<dbReference type="EMBL" id="OX451738">
    <property type="protein sequence ID" value="CAI8602708.1"/>
    <property type="molecule type" value="Genomic_DNA"/>
</dbReference>
<gene>
    <name evidence="2" type="ORF">VFH_III053280</name>
</gene>
<name>A0AAV0ZZ12_VICFA</name>
<accession>A0AAV0ZZ12</accession>
<evidence type="ECO:0000313" key="2">
    <source>
        <dbReference type="EMBL" id="CAI8602708.1"/>
    </source>
</evidence>
<feature type="region of interest" description="Disordered" evidence="1">
    <location>
        <begin position="1"/>
        <end position="20"/>
    </location>
</feature>
<keyword evidence="3" id="KW-1185">Reference proteome</keyword>